<dbReference type="OrthoDB" id="546861at2759"/>
<dbReference type="SMART" id="SM00397">
    <property type="entry name" value="t_SNARE"/>
    <property type="match status" value="1"/>
</dbReference>
<keyword evidence="2" id="KW-0813">Transport</keyword>
<keyword evidence="6" id="KW-0333">Golgi apparatus</keyword>
<sequence>MPLAQDPFYVVKEEIQESIDKLQSTFQQWQNTPSDAAERVNLSKELLPSCESIEWQVDELDKAIAVAARDPSWYGIDEKELESRRRWTSNARTQVGTVKKTVEAGKGSSMATRDSAAMHRELMRLPNSHQVDVPNQYDAQDNDDFISSESDRQLLLIRYFFPLSLSQQDEELDELSASVQRIGGVGLTIHEELLAQEKIMDELGAEMDSTSNRLDFVQKKVAMVMKKAGAKGQIMMILALVVLFVFLFILVFFT</sequence>
<name>A0A834U2M6_9FABA</name>
<dbReference type="InterPro" id="IPR015260">
    <property type="entry name" value="Syntaxin-6/10/61_N"/>
</dbReference>
<dbReference type="FunFam" id="1.20.58.90:FF:000004">
    <property type="entry name" value="Syntaxin 10"/>
    <property type="match status" value="1"/>
</dbReference>
<organism evidence="11 12">
    <name type="scientific">Senna tora</name>
    <dbReference type="NCBI Taxonomy" id="362788"/>
    <lineage>
        <taxon>Eukaryota</taxon>
        <taxon>Viridiplantae</taxon>
        <taxon>Streptophyta</taxon>
        <taxon>Embryophyta</taxon>
        <taxon>Tracheophyta</taxon>
        <taxon>Spermatophyta</taxon>
        <taxon>Magnoliopsida</taxon>
        <taxon>eudicotyledons</taxon>
        <taxon>Gunneridae</taxon>
        <taxon>Pentapetalae</taxon>
        <taxon>rosids</taxon>
        <taxon>fabids</taxon>
        <taxon>Fabales</taxon>
        <taxon>Fabaceae</taxon>
        <taxon>Caesalpinioideae</taxon>
        <taxon>Cassia clade</taxon>
        <taxon>Senna</taxon>
    </lineage>
</organism>
<evidence type="ECO:0000256" key="2">
    <source>
        <dbReference type="ARBA" id="ARBA00022448"/>
    </source>
</evidence>
<dbReference type="Proteomes" id="UP000634136">
    <property type="component" value="Unassembled WGS sequence"/>
</dbReference>
<evidence type="ECO:0000256" key="3">
    <source>
        <dbReference type="ARBA" id="ARBA00022692"/>
    </source>
</evidence>
<evidence type="ECO:0000259" key="10">
    <source>
        <dbReference type="PROSITE" id="PS50192"/>
    </source>
</evidence>
<comment type="similarity">
    <text evidence="1">Belongs to the syntaxin family.</text>
</comment>
<evidence type="ECO:0000256" key="8">
    <source>
        <dbReference type="ARBA" id="ARBA00037801"/>
    </source>
</evidence>
<evidence type="ECO:0000256" key="4">
    <source>
        <dbReference type="ARBA" id="ARBA00022927"/>
    </source>
</evidence>
<keyword evidence="7 9" id="KW-0472">Membrane</keyword>
<dbReference type="SUPFAM" id="SSF58038">
    <property type="entry name" value="SNARE fusion complex"/>
    <property type="match status" value="1"/>
</dbReference>
<dbReference type="GO" id="GO:0015031">
    <property type="term" value="P:protein transport"/>
    <property type="evidence" value="ECO:0007669"/>
    <property type="project" value="UniProtKB-KW"/>
</dbReference>
<evidence type="ECO:0000256" key="6">
    <source>
        <dbReference type="ARBA" id="ARBA00023034"/>
    </source>
</evidence>
<dbReference type="CDD" id="cd21445">
    <property type="entry name" value="SNARE_NTD_AtSYP61-like"/>
    <property type="match status" value="1"/>
</dbReference>
<evidence type="ECO:0000256" key="5">
    <source>
        <dbReference type="ARBA" id="ARBA00022989"/>
    </source>
</evidence>
<keyword evidence="5 9" id="KW-1133">Transmembrane helix</keyword>
<accession>A0A834U2M6</accession>
<dbReference type="InterPro" id="IPR000727">
    <property type="entry name" value="T_SNARE_dom"/>
</dbReference>
<dbReference type="GO" id="GO:0005794">
    <property type="term" value="C:Golgi apparatus"/>
    <property type="evidence" value="ECO:0007669"/>
    <property type="project" value="UniProtKB-SubCell"/>
</dbReference>
<dbReference type="AlphaFoldDB" id="A0A834U2M6"/>
<dbReference type="GO" id="GO:0048193">
    <property type="term" value="P:Golgi vesicle transport"/>
    <property type="evidence" value="ECO:0007669"/>
    <property type="project" value="InterPro"/>
</dbReference>
<evidence type="ECO:0000256" key="1">
    <source>
        <dbReference type="ARBA" id="ARBA00009063"/>
    </source>
</evidence>
<keyword evidence="12" id="KW-1185">Reference proteome</keyword>
<dbReference type="PANTHER" id="PTHR12791">
    <property type="entry name" value="GOLGI SNARE BET1-RELATED"/>
    <property type="match status" value="1"/>
</dbReference>
<evidence type="ECO:0000256" key="9">
    <source>
        <dbReference type="SAM" id="Phobius"/>
    </source>
</evidence>
<dbReference type="Gene3D" id="1.20.58.90">
    <property type="match status" value="1"/>
</dbReference>
<dbReference type="Pfam" id="PF05739">
    <property type="entry name" value="SNARE"/>
    <property type="match status" value="1"/>
</dbReference>
<gene>
    <name evidence="11" type="ORF">G2W53_013629</name>
</gene>
<reference evidence="11" key="1">
    <citation type="submission" date="2020-09" db="EMBL/GenBank/DDBJ databases">
        <title>Genome-Enabled Discovery of Anthraquinone Biosynthesis in Senna tora.</title>
        <authorList>
            <person name="Kang S.-H."/>
            <person name="Pandey R.P."/>
            <person name="Lee C.-M."/>
            <person name="Sim J.-S."/>
            <person name="Jeong J.-T."/>
            <person name="Choi B.-S."/>
            <person name="Jung M."/>
            <person name="Ginzburg D."/>
            <person name="Zhao K."/>
            <person name="Won S.Y."/>
            <person name="Oh T.-J."/>
            <person name="Yu Y."/>
            <person name="Kim N.-H."/>
            <person name="Lee O.R."/>
            <person name="Lee T.-H."/>
            <person name="Bashyal P."/>
            <person name="Kim T.-S."/>
            <person name="Lee W.-H."/>
            <person name="Kawkins C."/>
            <person name="Kim C.-K."/>
            <person name="Kim J.S."/>
            <person name="Ahn B.O."/>
            <person name="Rhee S.Y."/>
            <person name="Sohng J.K."/>
        </authorList>
    </citation>
    <scope>NUCLEOTIDE SEQUENCE</scope>
    <source>
        <tissue evidence="11">Leaf</tissue>
    </source>
</reference>
<dbReference type="Gene3D" id="1.20.5.110">
    <property type="match status" value="1"/>
</dbReference>
<dbReference type="PROSITE" id="PS50192">
    <property type="entry name" value="T_SNARE"/>
    <property type="match status" value="1"/>
</dbReference>
<keyword evidence="3 9" id="KW-0812">Transmembrane</keyword>
<evidence type="ECO:0000313" key="11">
    <source>
        <dbReference type="EMBL" id="KAF7831296.1"/>
    </source>
</evidence>
<feature type="transmembrane region" description="Helical" evidence="9">
    <location>
        <begin position="234"/>
        <end position="253"/>
    </location>
</feature>
<proteinExistence type="inferred from homology"/>
<evidence type="ECO:0000313" key="12">
    <source>
        <dbReference type="Proteomes" id="UP000634136"/>
    </source>
</evidence>
<dbReference type="InterPro" id="IPR010989">
    <property type="entry name" value="SNARE"/>
</dbReference>
<evidence type="ECO:0000256" key="7">
    <source>
        <dbReference type="ARBA" id="ARBA00023136"/>
    </source>
</evidence>
<keyword evidence="4" id="KW-0653">Protein transport</keyword>
<comment type="caution">
    <text evidence="11">The sequence shown here is derived from an EMBL/GenBank/DDBJ whole genome shotgun (WGS) entry which is preliminary data.</text>
</comment>
<dbReference type="EMBL" id="JAAIUW010000005">
    <property type="protein sequence ID" value="KAF7831296.1"/>
    <property type="molecule type" value="Genomic_DNA"/>
</dbReference>
<comment type="subcellular location">
    <subcellularLocation>
        <location evidence="8">Golgi apparatus</location>
        <location evidence="8">trans-Golgi network membrane</location>
        <topology evidence="8">Single-pass type IV membrane protein</topology>
    </subcellularLocation>
</comment>
<dbReference type="CDD" id="cd15841">
    <property type="entry name" value="SNARE_Qc"/>
    <property type="match status" value="1"/>
</dbReference>
<dbReference type="Pfam" id="PF09177">
    <property type="entry name" value="STX6_10_61_N"/>
    <property type="match status" value="1"/>
</dbReference>
<protein>
    <submittedName>
        <fullName evidence="11">Syntaxin-61</fullName>
    </submittedName>
</protein>
<feature type="domain" description="T-SNARE coiled-coil homology" evidence="10">
    <location>
        <begin position="162"/>
        <end position="224"/>
    </location>
</feature>
<dbReference type="FunFam" id="1.20.5.110:FF:000034">
    <property type="entry name" value="syntaxin-61 isoform X1"/>
    <property type="match status" value="1"/>
</dbReference>
<dbReference type="GO" id="GO:0016020">
    <property type="term" value="C:membrane"/>
    <property type="evidence" value="ECO:0007669"/>
    <property type="project" value="InterPro"/>
</dbReference>
<dbReference type="SUPFAM" id="SSF47661">
    <property type="entry name" value="t-snare proteins"/>
    <property type="match status" value="1"/>
</dbReference>